<dbReference type="AlphaFoldDB" id="A0AAE0NI74"/>
<dbReference type="EMBL" id="JAULSW010000005">
    <property type="protein sequence ID" value="KAK3382007.1"/>
    <property type="molecule type" value="Genomic_DNA"/>
</dbReference>
<protein>
    <submittedName>
        <fullName evidence="2">Uncharacterized protein</fullName>
    </submittedName>
</protein>
<accession>A0AAE0NI74</accession>
<reference evidence="2" key="1">
    <citation type="journal article" date="2023" name="Mol. Phylogenet. Evol.">
        <title>Genome-scale phylogeny and comparative genomics of the fungal order Sordariales.</title>
        <authorList>
            <person name="Hensen N."/>
            <person name="Bonometti L."/>
            <person name="Westerberg I."/>
            <person name="Brannstrom I.O."/>
            <person name="Guillou S."/>
            <person name="Cros-Aarteil S."/>
            <person name="Calhoun S."/>
            <person name="Haridas S."/>
            <person name="Kuo A."/>
            <person name="Mondo S."/>
            <person name="Pangilinan J."/>
            <person name="Riley R."/>
            <person name="LaButti K."/>
            <person name="Andreopoulos B."/>
            <person name="Lipzen A."/>
            <person name="Chen C."/>
            <person name="Yan M."/>
            <person name="Daum C."/>
            <person name="Ng V."/>
            <person name="Clum A."/>
            <person name="Steindorff A."/>
            <person name="Ohm R.A."/>
            <person name="Martin F."/>
            <person name="Silar P."/>
            <person name="Natvig D.O."/>
            <person name="Lalanne C."/>
            <person name="Gautier V."/>
            <person name="Ament-Velasquez S.L."/>
            <person name="Kruys A."/>
            <person name="Hutchinson M.I."/>
            <person name="Powell A.J."/>
            <person name="Barry K."/>
            <person name="Miller A.N."/>
            <person name="Grigoriev I.V."/>
            <person name="Debuchy R."/>
            <person name="Gladieux P."/>
            <person name="Hiltunen Thoren M."/>
            <person name="Johannesson H."/>
        </authorList>
    </citation>
    <scope>NUCLEOTIDE SEQUENCE</scope>
    <source>
        <strain evidence="2">CBS 232.78</strain>
    </source>
</reference>
<gene>
    <name evidence="2" type="ORF">B0H63DRAFT_217895</name>
</gene>
<evidence type="ECO:0000313" key="2">
    <source>
        <dbReference type="EMBL" id="KAK3382007.1"/>
    </source>
</evidence>
<keyword evidence="3" id="KW-1185">Reference proteome</keyword>
<name>A0AAE0NI74_9PEZI</name>
<dbReference type="Proteomes" id="UP001285441">
    <property type="component" value="Unassembled WGS sequence"/>
</dbReference>
<proteinExistence type="predicted"/>
<feature type="region of interest" description="Disordered" evidence="1">
    <location>
        <begin position="99"/>
        <end position="118"/>
    </location>
</feature>
<feature type="region of interest" description="Disordered" evidence="1">
    <location>
        <begin position="139"/>
        <end position="173"/>
    </location>
</feature>
<evidence type="ECO:0000313" key="3">
    <source>
        <dbReference type="Proteomes" id="UP001285441"/>
    </source>
</evidence>
<reference evidence="2" key="2">
    <citation type="submission" date="2023-06" db="EMBL/GenBank/DDBJ databases">
        <authorList>
            <consortium name="Lawrence Berkeley National Laboratory"/>
            <person name="Haridas S."/>
            <person name="Hensen N."/>
            <person name="Bonometti L."/>
            <person name="Westerberg I."/>
            <person name="Brannstrom I.O."/>
            <person name="Guillou S."/>
            <person name="Cros-Aarteil S."/>
            <person name="Calhoun S."/>
            <person name="Kuo A."/>
            <person name="Mondo S."/>
            <person name="Pangilinan J."/>
            <person name="Riley R."/>
            <person name="LaButti K."/>
            <person name="Andreopoulos B."/>
            <person name="Lipzen A."/>
            <person name="Chen C."/>
            <person name="Yanf M."/>
            <person name="Daum C."/>
            <person name="Ng V."/>
            <person name="Clum A."/>
            <person name="Steindorff A."/>
            <person name="Ohm R."/>
            <person name="Martin F."/>
            <person name="Silar P."/>
            <person name="Natvig D."/>
            <person name="Lalanne C."/>
            <person name="Gautier V."/>
            <person name="Ament-velasquez S.L."/>
            <person name="Kruys A."/>
            <person name="Hutchinson M.I."/>
            <person name="Powell A.J."/>
            <person name="Barry K."/>
            <person name="Miller A.N."/>
            <person name="Grigoriev I.V."/>
            <person name="Debuchy R."/>
            <person name="Gladieux P."/>
            <person name="Thoren M.H."/>
            <person name="Johannesson H."/>
        </authorList>
    </citation>
    <scope>NUCLEOTIDE SEQUENCE</scope>
    <source>
        <strain evidence="2">CBS 232.78</strain>
    </source>
</reference>
<evidence type="ECO:0000256" key="1">
    <source>
        <dbReference type="SAM" id="MobiDB-lite"/>
    </source>
</evidence>
<sequence length="173" mass="19315">MHRAACADKSVSIGFRCFSFFPRRRPITLHARQTSTKNNDPLIFILLSTASVLSIDKSNSQTMPPFFDRVHLHQAVSNQAVPVLEAIAVNDNLRSLRRFERDDPPPYVSSTESEELDDADLIPQRSRLSLRTVLTSTSLHIMRSSPSPSSRPPALSSRCHPTTTPSPRSTPHD</sequence>
<organism evidence="2 3">
    <name type="scientific">Podospora didyma</name>
    <dbReference type="NCBI Taxonomy" id="330526"/>
    <lineage>
        <taxon>Eukaryota</taxon>
        <taxon>Fungi</taxon>
        <taxon>Dikarya</taxon>
        <taxon>Ascomycota</taxon>
        <taxon>Pezizomycotina</taxon>
        <taxon>Sordariomycetes</taxon>
        <taxon>Sordariomycetidae</taxon>
        <taxon>Sordariales</taxon>
        <taxon>Podosporaceae</taxon>
        <taxon>Podospora</taxon>
    </lineage>
</organism>
<comment type="caution">
    <text evidence="2">The sequence shown here is derived from an EMBL/GenBank/DDBJ whole genome shotgun (WGS) entry which is preliminary data.</text>
</comment>